<reference evidence="5 6" key="1">
    <citation type="submission" date="2017-11" db="EMBL/GenBank/DDBJ databases">
        <title>Genomic Encyclopedia of Archaeal and Bacterial Type Strains, Phase II (KMG-II): From Individual Species to Whole Genera.</title>
        <authorList>
            <person name="Goeker M."/>
        </authorList>
    </citation>
    <scope>NUCLEOTIDE SEQUENCE [LARGE SCALE GENOMIC DNA]</scope>
    <source>
        <strain evidence="5 6">DSM 27763</strain>
    </source>
</reference>
<name>A0A2M9B759_9ACTN</name>
<dbReference type="GO" id="GO:0006520">
    <property type="term" value="P:amino acid metabolic process"/>
    <property type="evidence" value="ECO:0007669"/>
    <property type="project" value="InterPro"/>
</dbReference>
<dbReference type="SUPFAM" id="SSF53383">
    <property type="entry name" value="PLP-dependent transferases"/>
    <property type="match status" value="1"/>
</dbReference>
<dbReference type="Pfam" id="PF01212">
    <property type="entry name" value="Beta_elim_lyase"/>
    <property type="match status" value="1"/>
</dbReference>
<dbReference type="Gene3D" id="3.90.1150.10">
    <property type="entry name" value="Aspartate Aminotransferase, domain 1"/>
    <property type="match status" value="1"/>
</dbReference>
<proteinExistence type="inferred from homology"/>
<evidence type="ECO:0000256" key="1">
    <source>
        <dbReference type="ARBA" id="ARBA00001933"/>
    </source>
</evidence>
<evidence type="ECO:0000259" key="4">
    <source>
        <dbReference type="Pfam" id="PF01212"/>
    </source>
</evidence>
<dbReference type="OrthoDB" id="9774495at2"/>
<organism evidence="5 6">
    <name type="scientific">Mumia flava</name>
    <dbReference type="NCBI Taxonomy" id="1348852"/>
    <lineage>
        <taxon>Bacteria</taxon>
        <taxon>Bacillati</taxon>
        <taxon>Actinomycetota</taxon>
        <taxon>Actinomycetes</taxon>
        <taxon>Propionibacteriales</taxon>
        <taxon>Nocardioidaceae</taxon>
        <taxon>Mumia</taxon>
    </lineage>
</organism>
<dbReference type="EMBL" id="PGEZ01000002">
    <property type="protein sequence ID" value="PJJ53790.1"/>
    <property type="molecule type" value="Genomic_DNA"/>
</dbReference>
<evidence type="ECO:0000256" key="3">
    <source>
        <dbReference type="ARBA" id="ARBA00022898"/>
    </source>
</evidence>
<dbReference type="InterPro" id="IPR015421">
    <property type="entry name" value="PyrdxlP-dep_Trfase_major"/>
</dbReference>
<feature type="domain" description="Aromatic amino acid beta-eliminating lyase/threonine aldolase" evidence="4">
    <location>
        <begin position="14"/>
        <end position="301"/>
    </location>
</feature>
<keyword evidence="6" id="KW-1185">Reference proteome</keyword>
<dbReference type="InterPro" id="IPR001597">
    <property type="entry name" value="ArAA_b-elim_lyase/Thr_aldolase"/>
</dbReference>
<comment type="similarity">
    <text evidence="2">Belongs to the threonine aldolase family.</text>
</comment>
<dbReference type="Proteomes" id="UP000230842">
    <property type="component" value="Unassembled WGS sequence"/>
</dbReference>
<sequence>MGRAPRVVRVTTAFASDNYAPAHPAVLDAVAAANAGHAVAYGDDEWTARLREIVRHHFGAQALAFPVLNGTGANVISLASLLPRWGSVVVSDVAHVNVDENAAPERMSGTKLLTVETGDGRLGLDALERYAENAGDPHRAQPLAVSLTQSTELGTVYGVHELKELSAAAHRRGMVVHMDGSRIANAAVSLGVPLRALTTDAGIDVLSFGGTKNGIMLGEAVVVLAPEALATTSSGYGSDPDAVVEFVRKMSMQLASKMRYVSAQLVALLDPERDLWHENASRSNAAAARLRAGLDDVGAATAGAEGPRIRATQPTEANAVFALLPRDVADRVRERFRFYDWRPGPSDDLVEVRLMCSWDTTDDDVDAFLAELDAAARSESPLR</sequence>
<dbReference type="Gene3D" id="3.40.640.10">
    <property type="entry name" value="Type I PLP-dependent aspartate aminotransferase-like (Major domain)"/>
    <property type="match status" value="1"/>
</dbReference>
<dbReference type="PANTHER" id="PTHR48097:SF5">
    <property type="entry name" value="LOW SPECIFICITY L-THREONINE ALDOLASE"/>
    <property type="match status" value="1"/>
</dbReference>
<accession>A0A2M9B759</accession>
<comment type="cofactor">
    <cofactor evidence="1">
        <name>pyridoxal 5'-phosphate</name>
        <dbReference type="ChEBI" id="CHEBI:597326"/>
    </cofactor>
</comment>
<evidence type="ECO:0000256" key="2">
    <source>
        <dbReference type="ARBA" id="ARBA00006966"/>
    </source>
</evidence>
<dbReference type="InterPro" id="IPR015424">
    <property type="entry name" value="PyrdxlP-dep_Trfase"/>
</dbReference>
<keyword evidence="3" id="KW-0663">Pyridoxal phosphate</keyword>
<dbReference type="InterPro" id="IPR015422">
    <property type="entry name" value="PyrdxlP-dep_Trfase_small"/>
</dbReference>
<gene>
    <name evidence="5" type="ORF">CLV56_3286</name>
</gene>
<evidence type="ECO:0000313" key="5">
    <source>
        <dbReference type="EMBL" id="PJJ53790.1"/>
    </source>
</evidence>
<dbReference type="GO" id="GO:0016829">
    <property type="term" value="F:lyase activity"/>
    <property type="evidence" value="ECO:0007669"/>
    <property type="project" value="InterPro"/>
</dbReference>
<comment type="caution">
    <text evidence="5">The sequence shown here is derived from an EMBL/GenBank/DDBJ whole genome shotgun (WGS) entry which is preliminary data.</text>
</comment>
<dbReference type="AlphaFoldDB" id="A0A2M9B759"/>
<dbReference type="PANTHER" id="PTHR48097">
    <property type="entry name" value="L-THREONINE ALDOLASE-RELATED"/>
    <property type="match status" value="1"/>
</dbReference>
<evidence type="ECO:0000313" key="6">
    <source>
        <dbReference type="Proteomes" id="UP000230842"/>
    </source>
</evidence>
<protein>
    <submittedName>
        <fullName evidence="5">L-threonine aldolase</fullName>
    </submittedName>
</protein>